<keyword evidence="3" id="KW-1185">Reference proteome</keyword>
<feature type="compositionally biased region" description="Basic and acidic residues" evidence="1">
    <location>
        <begin position="1"/>
        <end position="16"/>
    </location>
</feature>
<reference evidence="2" key="1">
    <citation type="journal article" date="2014" name="Int. J. Syst. Evol. Microbiol.">
        <title>Complete genome sequence of Corynebacterium casei LMG S-19264T (=DSM 44701T), isolated from a smear-ripened cheese.</title>
        <authorList>
            <consortium name="US DOE Joint Genome Institute (JGI-PGF)"/>
            <person name="Walter F."/>
            <person name="Albersmeier A."/>
            <person name="Kalinowski J."/>
            <person name="Ruckert C."/>
        </authorList>
    </citation>
    <scope>NUCLEOTIDE SEQUENCE</scope>
    <source>
        <strain evidence="2">JCM 4646</strain>
    </source>
</reference>
<name>A0A919FF02_9ACTN</name>
<accession>A0A919FF02</accession>
<proteinExistence type="predicted"/>
<evidence type="ECO:0000256" key="1">
    <source>
        <dbReference type="SAM" id="MobiDB-lite"/>
    </source>
</evidence>
<organism evidence="2 3">
    <name type="scientific">Kitasatospora indigofera</name>
    <dbReference type="NCBI Taxonomy" id="67307"/>
    <lineage>
        <taxon>Bacteria</taxon>
        <taxon>Bacillati</taxon>
        <taxon>Actinomycetota</taxon>
        <taxon>Actinomycetes</taxon>
        <taxon>Kitasatosporales</taxon>
        <taxon>Streptomycetaceae</taxon>
        <taxon>Kitasatospora</taxon>
    </lineage>
</organism>
<protein>
    <submittedName>
        <fullName evidence="2">Uncharacterized protein</fullName>
    </submittedName>
</protein>
<feature type="compositionally biased region" description="Basic residues" evidence="1">
    <location>
        <begin position="93"/>
        <end position="118"/>
    </location>
</feature>
<feature type="region of interest" description="Disordered" evidence="1">
    <location>
        <begin position="1"/>
        <end position="118"/>
    </location>
</feature>
<sequence>MSWHEHIERICHDDQKTLGPTEHAPQDPPVPPDGRADPRDVAPRQMSRPRPGRRQGCRAAGPARTTGTNSTTGTNRTTGTTGPARTARATGTNRRHRALRARPHHRHRPPARYGRRGQ</sequence>
<dbReference type="EMBL" id="BNBO01000004">
    <property type="protein sequence ID" value="GHH63326.1"/>
    <property type="molecule type" value="Genomic_DNA"/>
</dbReference>
<comment type="caution">
    <text evidence="2">The sequence shown here is derived from an EMBL/GenBank/DDBJ whole genome shotgun (WGS) entry which is preliminary data.</text>
</comment>
<evidence type="ECO:0000313" key="2">
    <source>
        <dbReference type="EMBL" id="GHH63326.1"/>
    </source>
</evidence>
<feature type="compositionally biased region" description="Low complexity" evidence="1">
    <location>
        <begin position="61"/>
        <end position="92"/>
    </location>
</feature>
<gene>
    <name evidence="2" type="ORF">GCM10018781_12600</name>
</gene>
<dbReference type="AlphaFoldDB" id="A0A919FF02"/>
<reference evidence="2" key="2">
    <citation type="submission" date="2020-09" db="EMBL/GenBank/DDBJ databases">
        <authorList>
            <person name="Sun Q."/>
            <person name="Ohkuma M."/>
        </authorList>
    </citation>
    <scope>NUCLEOTIDE SEQUENCE</scope>
    <source>
        <strain evidence="2">JCM 4646</strain>
    </source>
</reference>
<dbReference type="Proteomes" id="UP000617734">
    <property type="component" value="Unassembled WGS sequence"/>
</dbReference>
<evidence type="ECO:0000313" key="3">
    <source>
        <dbReference type="Proteomes" id="UP000617734"/>
    </source>
</evidence>